<reference evidence="1" key="1">
    <citation type="journal article" date="2014" name="Front. Microbiol.">
        <title>High frequency of phylogenetically diverse reductive dehalogenase-homologous genes in deep subseafloor sedimentary metagenomes.</title>
        <authorList>
            <person name="Kawai M."/>
            <person name="Futagami T."/>
            <person name="Toyoda A."/>
            <person name="Takaki Y."/>
            <person name="Nishi S."/>
            <person name="Hori S."/>
            <person name="Arai W."/>
            <person name="Tsubouchi T."/>
            <person name="Morono Y."/>
            <person name="Uchiyama I."/>
            <person name="Ito T."/>
            <person name="Fujiyama A."/>
            <person name="Inagaki F."/>
            <person name="Takami H."/>
        </authorList>
    </citation>
    <scope>NUCLEOTIDE SEQUENCE</scope>
    <source>
        <strain evidence="1">Expedition CK06-06</strain>
    </source>
</reference>
<proteinExistence type="predicted"/>
<organism evidence="1">
    <name type="scientific">marine sediment metagenome</name>
    <dbReference type="NCBI Taxonomy" id="412755"/>
    <lineage>
        <taxon>unclassified sequences</taxon>
        <taxon>metagenomes</taxon>
        <taxon>ecological metagenomes</taxon>
    </lineage>
</organism>
<evidence type="ECO:0000313" key="1">
    <source>
        <dbReference type="EMBL" id="GAH15803.1"/>
    </source>
</evidence>
<protein>
    <submittedName>
        <fullName evidence="1">Uncharacterized protein</fullName>
    </submittedName>
</protein>
<accession>X1F4T0</accession>
<gene>
    <name evidence="1" type="ORF">S01H4_56720</name>
</gene>
<feature type="non-terminal residue" evidence="1">
    <location>
        <position position="1"/>
    </location>
</feature>
<sequence>LLNKYLQDNPNIQNIITSIGVPILCPDGETLLRGSFIRIPEVAGMNQVPVRSGDLDQWADKGWVDLRPKNMQRWIKRFELMGRAKQELCGKGSAAVDREMYIYDEIKIGEVVSWIFNTEMRGYRLK</sequence>
<dbReference type="EMBL" id="BART01032898">
    <property type="protein sequence ID" value="GAH15803.1"/>
    <property type="molecule type" value="Genomic_DNA"/>
</dbReference>
<name>X1F4T0_9ZZZZ</name>
<comment type="caution">
    <text evidence="1">The sequence shown here is derived from an EMBL/GenBank/DDBJ whole genome shotgun (WGS) entry which is preliminary data.</text>
</comment>
<dbReference type="AlphaFoldDB" id="X1F4T0"/>